<dbReference type="EMBL" id="JAFBEH010000065">
    <property type="protein sequence ID" value="MBM7643684.1"/>
    <property type="molecule type" value="Genomic_DNA"/>
</dbReference>
<proteinExistence type="predicted"/>
<protein>
    <submittedName>
        <fullName evidence="1">Uncharacterized protein YndB with AHSA1/START domain</fullName>
    </submittedName>
</protein>
<dbReference type="InterPro" id="IPR023393">
    <property type="entry name" value="START-like_dom_sf"/>
</dbReference>
<name>A0ABS2PW47_9STRE</name>
<dbReference type="Proteomes" id="UP000697472">
    <property type="component" value="Unassembled WGS sequence"/>
</dbReference>
<evidence type="ECO:0000313" key="1">
    <source>
        <dbReference type="EMBL" id="MBM7643684.1"/>
    </source>
</evidence>
<organism evidence="1 2">
    <name type="scientific">Streptococcus loxodontisalivarius</name>
    <dbReference type="NCBI Taxonomy" id="1349415"/>
    <lineage>
        <taxon>Bacteria</taxon>
        <taxon>Bacillati</taxon>
        <taxon>Bacillota</taxon>
        <taxon>Bacilli</taxon>
        <taxon>Lactobacillales</taxon>
        <taxon>Streptococcaceae</taxon>
        <taxon>Streptococcus</taxon>
    </lineage>
</organism>
<dbReference type="SUPFAM" id="SSF55961">
    <property type="entry name" value="Bet v1-like"/>
    <property type="match status" value="1"/>
</dbReference>
<comment type="caution">
    <text evidence="1">The sequence shown here is derived from an EMBL/GenBank/DDBJ whole genome shotgun (WGS) entry which is preliminary data.</text>
</comment>
<sequence>MDIRLTQSSGNWQLDAVKILSASKEQIWDLLTTSQGLASWFPQLSWTDQGWLFTMPERELVFSAIEKRDQEFLQIAWDQAVLTFELLENGLRFKEVIPCDYQSDYSDAKKDMAGWLTQLEVIASLLSGQSMDSVADRVAYWETYLSKMM</sequence>
<accession>A0ABS2PW47</accession>
<dbReference type="Gene3D" id="3.30.530.20">
    <property type="match status" value="1"/>
</dbReference>
<dbReference type="RefSeq" id="WP_205010523.1">
    <property type="nucleotide sequence ID" value="NZ_JAFBEH010000065.1"/>
</dbReference>
<evidence type="ECO:0000313" key="2">
    <source>
        <dbReference type="Proteomes" id="UP000697472"/>
    </source>
</evidence>
<gene>
    <name evidence="1" type="ORF">JOC28_001995</name>
</gene>
<keyword evidence="2" id="KW-1185">Reference proteome</keyword>
<reference evidence="1 2" key="1">
    <citation type="submission" date="2021-01" db="EMBL/GenBank/DDBJ databases">
        <title>Genomic Encyclopedia of Type Strains, Phase IV (KMG-IV): sequencing the most valuable type-strain genomes for metagenomic binning, comparative biology and taxonomic classification.</title>
        <authorList>
            <person name="Goeker M."/>
        </authorList>
    </citation>
    <scope>NUCLEOTIDE SEQUENCE [LARGE SCALE GENOMIC DNA]</scope>
    <source>
        <strain evidence="1 2">DSM 27382</strain>
    </source>
</reference>